<dbReference type="RefSeq" id="WP_005002614.1">
    <property type="nucleotide sequence ID" value="NZ_CH672427.1"/>
</dbReference>
<reference evidence="2 3" key="1">
    <citation type="submission" date="2006-02" db="EMBL/GenBank/DDBJ databases">
        <authorList>
            <person name="Waterbury J."/>
            <person name="Ferriera S."/>
            <person name="Johnson J."/>
            <person name="Kravitz S."/>
            <person name="Halpern A."/>
            <person name="Remington K."/>
            <person name="Beeson K."/>
            <person name="Tran B."/>
            <person name="Rogers Y.-H."/>
            <person name="Friedman R."/>
            <person name="Venter J.C."/>
        </authorList>
    </citation>
    <scope>NUCLEOTIDE SEQUENCE [LARGE SCALE GENOMIC DNA]</scope>
    <source>
        <strain evidence="2 3">Nb-231</strain>
    </source>
</reference>
<protein>
    <submittedName>
        <fullName evidence="2">Uncharacterized protein</fullName>
    </submittedName>
</protein>
<sequence length="80" mass="9138">MCYFRLPRLIEQLCIPYGAGSYPRLMDQLAKTDLLILGDWTIQKITAVNPPLEARLPHPCGKRPQVEHHETLSARCKPVK</sequence>
<dbReference type="EMBL" id="AAOF01000003">
    <property type="protein sequence ID" value="EAR22327.1"/>
    <property type="molecule type" value="Genomic_DNA"/>
</dbReference>
<feature type="region of interest" description="Disordered" evidence="1">
    <location>
        <begin position="59"/>
        <end position="80"/>
    </location>
</feature>
<organism evidence="2 3">
    <name type="scientific">Nitrococcus mobilis Nb-231</name>
    <dbReference type="NCBI Taxonomy" id="314278"/>
    <lineage>
        <taxon>Bacteria</taxon>
        <taxon>Pseudomonadati</taxon>
        <taxon>Pseudomonadota</taxon>
        <taxon>Gammaproteobacteria</taxon>
        <taxon>Chromatiales</taxon>
        <taxon>Ectothiorhodospiraceae</taxon>
        <taxon>Nitrococcus</taxon>
    </lineage>
</organism>
<evidence type="ECO:0000256" key="1">
    <source>
        <dbReference type="SAM" id="MobiDB-lite"/>
    </source>
</evidence>
<dbReference type="STRING" id="314278.NB231_11344"/>
<evidence type="ECO:0000313" key="2">
    <source>
        <dbReference type="EMBL" id="EAR22327.1"/>
    </source>
</evidence>
<accession>A4BP26</accession>
<evidence type="ECO:0000313" key="3">
    <source>
        <dbReference type="Proteomes" id="UP000003374"/>
    </source>
</evidence>
<name>A4BP26_9GAMM</name>
<dbReference type="AlphaFoldDB" id="A4BP26"/>
<proteinExistence type="predicted"/>
<gene>
    <name evidence="2" type="ORF">NB231_11344</name>
</gene>
<dbReference type="Proteomes" id="UP000003374">
    <property type="component" value="Unassembled WGS sequence"/>
</dbReference>
<comment type="caution">
    <text evidence="2">The sequence shown here is derived from an EMBL/GenBank/DDBJ whole genome shotgun (WGS) entry which is preliminary data.</text>
</comment>
<keyword evidence="3" id="KW-1185">Reference proteome</keyword>
<dbReference type="HOGENOM" id="CLU_2586138_0_0_6"/>